<dbReference type="Proteomes" id="UP001519344">
    <property type="component" value="Unassembled WGS sequence"/>
</dbReference>
<accession>A0ABS4I865</accession>
<dbReference type="RefSeq" id="WP_240159662.1">
    <property type="nucleotide sequence ID" value="NZ_JAAOZR010000014.1"/>
</dbReference>
<evidence type="ECO:0000313" key="1">
    <source>
        <dbReference type="EMBL" id="MBP1967126.1"/>
    </source>
</evidence>
<dbReference type="EMBL" id="JAGGKV010000029">
    <property type="protein sequence ID" value="MBP1967126.1"/>
    <property type="molecule type" value="Genomic_DNA"/>
</dbReference>
<gene>
    <name evidence="1" type="ORF">J2Z65_006390</name>
</gene>
<organism evidence="1 2">
    <name type="scientific">Paenibacillus aceris</name>
    <dbReference type="NCBI Taxonomy" id="869555"/>
    <lineage>
        <taxon>Bacteria</taxon>
        <taxon>Bacillati</taxon>
        <taxon>Bacillota</taxon>
        <taxon>Bacilli</taxon>
        <taxon>Bacillales</taxon>
        <taxon>Paenibacillaceae</taxon>
        <taxon>Paenibacillus</taxon>
    </lineage>
</organism>
<keyword evidence="2" id="KW-1185">Reference proteome</keyword>
<protein>
    <submittedName>
        <fullName evidence="1">Uncharacterized protein</fullName>
    </submittedName>
</protein>
<sequence>MEAWTPYEEVTNHSPDFRIRYRLDTEEEGGRKNPVYQGLRCDFSYDVDNIRETGIFIIHPEFEDEFGNVILDRTLPVPIQGTARM</sequence>
<evidence type="ECO:0000313" key="2">
    <source>
        <dbReference type="Proteomes" id="UP001519344"/>
    </source>
</evidence>
<comment type="caution">
    <text evidence="1">The sequence shown here is derived from an EMBL/GenBank/DDBJ whole genome shotgun (WGS) entry which is preliminary data.</text>
</comment>
<name>A0ABS4I865_9BACL</name>
<reference evidence="1 2" key="1">
    <citation type="submission" date="2021-03" db="EMBL/GenBank/DDBJ databases">
        <title>Genomic Encyclopedia of Type Strains, Phase IV (KMG-IV): sequencing the most valuable type-strain genomes for metagenomic binning, comparative biology and taxonomic classification.</title>
        <authorList>
            <person name="Goeker M."/>
        </authorList>
    </citation>
    <scope>NUCLEOTIDE SEQUENCE [LARGE SCALE GENOMIC DNA]</scope>
    <source>
        <strain evidence="1 2">DSM 24950</strain>
    </source>
</reference>
<proteinExistence type="predicted"/>